<accession>A0A428PIS7</accession>
<name>A0A428PIS7_9HYPO</name>
<evidence type="ECO:0000313" key="1">
    <source>
        <dbReference type="EMBL" id="RSL52968.1"/>
    </source>
</evidence>
<protein>
    <submittedName>
        <fullName evidence="1">Uncharacterized protein</fullName>
    </submittedName>
</protein>
<gene>
    <name evidence="1" type="ORF">CEP54_010624</name>
</gene>
<reference evidence="1 2" key="1">
    <citation type="submission" date="2017-06" db="EMBL/GenBank/DDBJ databases">
        <title>Comparative genomic analysis of Ambrosia Fusariam Clade fungi.</title>
        <authorList>
            <person name="Stajich J.E."/>
            <person name="Carrillo J."/>
            <person name="Kijimoto T."/>
            <person name="Eskalen A."/>
            <person name="O'Donnell K."/>
            <person name="Kasson M."/>
        </authorList>
    </citation>
    <scope>NUCLEOTIDE SEQUENCE [LARGE SCALE GENOMIC DNA]</scope>
    <source>
        <strain evidence="1 2">NRRL62584</strain>
    </source>
</reference>
<dbReference type="AlphaFoldDB" id="A0A428PIS7"/>
<evidence type="ECO:0000313" key="2">
    <source>
        <dbReference type="Proteomes" id="UP000288168"/>
    </source>
</evidence>
<organism evidence="1 2">
    <name type="scientific">Fusarium duplospermum</name>
    <dbReference type="NCBI Taxonomy" id="1325734"/>
    <lineage>
        <taxon>Eukaryota</taxon>
        <taxon>Fungi</taxon>
        <taxon>Dikarya</taxon>
        <taxon>Ascomycota</taxon>
        <taxon>Pezizomycotina</taxon>
        <taxon>Sordariomycetes</taxon>
        <taxon>Hypocreomycetidae</taxon>
        <taxon>Hypocreales</taxon>
        <taxon>Nectriaceae</taxon>
        <taxon>Fusarium</taxon>
        <taxon>Fusarium solani species complex</taxon>
    </lineage>
</organism>
<dbReference type="EMBL" id="NKCI01000128">
    <property type="protein sequence ID" value="RSL52968.1"/>
    <property type="molecule type" value="Genomic_DNA"/>
</dbReference>
<keyword evidence="2" id="KW-1185">Reference proteome</keyword>
<dbReference type="OrthoDB" id="4789692at2759"/>
<dbReference type="Proteomes" id="UP000288168">
    <property type="component" value="Unassembled WGS sequence"/>
</dbReference>
<proteinExistence type="predicted"/>
<sequence>MGTSPAFYQQRVSNHLKMDTDKLKAIFPRESMYFWKELSLLSKEHRDWSAVLEALSEARDRRCQEKRRGVSRTRDWKPQDAKEAKKALEACGTFDLTLRTKDSPKSSAIRPPPLEDVPPVSAKSRTHILWCGVPTVADLSVYGDGALISLPIASVAVKASNPDSHLRCFSEERLQVLHQTLGRGFVSTDEHGNARVH</sequence>
<comment type="caution">
    <text evidence="1">The sequence shown here is derived from an EMBL/GenBank/DDBJ whole genome shotgun (WGS) entry which is preliminary data.</text>
</comment>